<keyword evidence="7" id="KW-1185">Reference proteome</keyword>
<keyword evidence="5" id="KW-0256">Endoplasmic reticulum</keyword>
<dbReference type="PANTHER" id="PTHR12714">
    <property type="entry name" value="PROTEIN-S ISOPRENYLCYSTEINE O-METHYLTRANSFERASE"/>
    <property type="match status" value="1"/>
</dbReference>
<accession>A0A550CX81</accession>
<dbReference type="Gene3D" id="1.20.120.1630">
    <property type="match status" value="1"/>
</dbReference>
<keyword evidence="2 5" id="KW-0812">Transmembrane</keyword>
<evidence type="ECO:0000256" key="4">
    <source>
        <dbReference type="ARBA" id="ARBA00023136"/>
    </source>
</evidence>
<dbReference type="STRING" id="97359.A0A550CX81"/>
<dbReference type="GO" id="GO:0032259">
    <property type="term" value="P:methylation"/>
    <property type="evidence" value="ECO:0007669"/>
    <property type="project" value="UniProtKB-KW"/>
</dbReference>
<dbReference type="Pfam" id="PF04140">
    <property type="entry name" value="ICMT"/>
    <property type="match status" value="1"/>
</dbReference>
<dbReference type="PANTHER" id="PTHR12714:SF9">
    <property type="entry name" value="PROTEIN-S-ISOPRENYLCYSTEINE O-METHYLTRANSFERASE"/>
    <property type="match status" value="1"/>
</dbReference>
<evidence type="ECO:0000313" key="7">
    <source>
        <dbReference type="Proteomes" id="UP000320762"/>
    </source>
</evidence>
<evidence type="ECO:0000256" key="1">
    <source>
        <dbReference type="ARBA" id="ARBA00004141"/>
    </source>
</evidence>
<dbReference type="InterPro" id="IPR007269">
    <property type="entry name" value="ICMT_MeTrfase"/>
</dbReference>
<comment type="catalytic activity">
    <reaction evidence="5">
        <text>[protein]-C-terminal S-[(2E,6E)-farnesyl]-L-cysteine + S-adenosyl-L-methionine = [protein]-C-terminal S-[(2E,6E)-farnesyl]-L-cysteine methyl ester + S-adenosyl-L-homocysteine</text>
        <dbReference type="Rhea" id="RHEA:21672"/>
        <dbReference type="Rhea" id="RHEA-COMP:12125"/>
        <dbReference type="Rhea" id="RHEA-COMP:12126"/>
        <dbReference type="ChEBI" id="CHEBI:57856"/>
        <dbReference type="ChEBI" id="CHEBI:59789"/>
        <dbReference type="ChEBI" id="CHEBI:90510"/>
        <dbReference type="ChEBI" id="CHEBI:90511"/>
        <dbReference type="EC" id="2.1.1.100"/>
    </reaction>
</comment>
<gene>
    <name evidence="6" type="ORF">BD626DRAFT_11670</name>
</gene>
<organism evidence="6 7">
    <name type="scientific">Schizophyllum amplum</name>
    <dbReference type="NCBI Taxonomy" id="97359"/>
    <lineage>
        <taxon>Eukaryota</taxon>
        <taxon>Fungi</taxon>
        <taxon>Dikarya</taxon>
        <taxon>Basidiomycota</taxon>
        <taxon>Agaricomycotina</taxon>
        <taxon>Agaricomycetes</taxon>
        <taxon>Agaricomycetidae</taxon>
        <taxon>Agaricales</taxon>
        <taxon>Schizophyllaceae</taxon>
        <taxon>Schizophyllum</taxon>
    </lineage>
</organism>
<dbReference type="GO" id="GO:0004671">
    <property type="term" value="F:protein C-terminal S-isoprenylcysteine carboxyl O-methyltransferase activity"/>
    <property type="evidence" value="ECO:0007669"/>
    <property type="project" value="UniProtKB-EC"/>
</dbReference>
<evidence type="ECO:0000256" key="2">
    <source>
        <dbReference type="ARBA" id="ARBA00022692"/>
    </source>
</evidence>
<evidence type="ECO:0000256" key="3">
    <source>
        <dbReference type="ARBA" id="ARBA00022989"/>
    </source>
</evidence>
<comment type="similarity">
    <text evidence="5">Belongs to the class VI-like SAM-binding methyltransferase superfamily. Isoprenylcysteine carboxyl methyltransferase family.</text>
</comment>
<keyword evidence="3 5" id="KW-1133">Transmembrane helix</keyword>
<protein>
    <recommendedName>
        <fullName evidence="5">Protein-S-isoprenylcysteine O-methyltransferase</fullName>
        <ecNumber evidence="5">2.1.1.100</ecNumber>
    </recommendedName>
</protein>
<comment type="subcellular location">
    <subcellularLocation>
        <location evidence="5">Endoplasmic reticulum membrane</location>
        <topology evidence="5">Multi-pass membrane protein</topology>
    </subcellularLocation>
    <subcellularLocation>
        <location evidence="1">Membrane</location>
        <topology evidence="1">Multi-pass membrane protein</topology>
    </subcellularLocation>
</comment>
<evidence type="ECO:0000313" key="6">
    <source>
        <dbReference type="EMBL" id="TRM69406.1"/>
    </source>
</evidence>
<dbReference type="OrthoDB" id="422086at2759"/>
<comment type="caution">
    <text evidence="6">The sequence shown here is derived from an EMBL/GenBank/DDBJ whole genome shotgun (WGS) entry which is preliminary data.</text>
</comment>
<evidence type="ECO:0000256" key="5">
    <source>
        <dbReference type="RuleBase" id="RU362022"/>
    </source>
</evidence>
<proteinExistence type="inferred from homology"/>
<keyword evidence="5" id="KW-0808">Transferase</keyword>
<comment type="caution">
    <text evidence="5">Lacks conserved residue(s) required for the propagation of feature annotation.</text>
</comment>
<dbReference type="EC" id="2.1.1.100" evidence="5"/>
<name>A0A550CX81_9AGAR</name>
<dbReference type="Proteomes" id="UP000320762">
    <property type="component" value="Unassembled WGS sequence"/>
</dbReference>
<keyword evidence="5" id="KW-0489">Methyltransferase</keyword>
<keyword evidence="4 5" id="KW-0472">Membrane</keyword>
<dbReference type="GO" id="GO:0005789">
    <property type="term" value="C:endoplasmic reticulum membrane"/>
    <property type="evidence" value="ECO:0007669"/>
    <property type="project" value="UniProtKB-SubCell"/>
</dbReference>
<dbReference type="EMBL" id="VDMD01000001">
    <property type="protein sequence ID" value="TRM69406.1"/>
    <property type="molecule type" value="Genomic_DNA"/>
</dbReference>
<dbReference type="AlphaFoldDB" id="A0A550CX81"/>
<keyword evidence="5" id="KW-0949">S-adenosyl-L-methionine</keyword>
<reference evidence="6 7" key="1">
    <citation type="journal article" date="2019" name="New Phytol.">
        <title>Comparative genomics reveals unique wood-decay strategies and fruiting body development in the Schizophyllaceae.</title>
        <authorList>
            <person name="Almasi E."/>
            <person name="Sahu N."/>
            <person name="Krizsan K."/>
            <person name="Balint B."/>
            <person name="Kovacs G.M."/>
            <person name="Kiss B."/>
            <person name="Cseklye J."/>
            <person name="Drula E."/>
            <person name="Henrissat B."/>
            <person name="Nagy I."/>
            <person name="Chovatia M."/>
            <person name="Adam C."/>
            <person name="LaButti K."/>
            <person name="Lipzen A."/>
            <person name="Riley R."/>
            <person name="Grigoriev I.V."/>
            <person name="Nagy L.G."/>
        </authorList>
    </citation>
    <scope>NUCLEOTIDE SEQUENCE [LARGE SCALE GENOMIC DNA]</scope>
    <source>
        <strain evidence="6 7">NL-1724</strain>
    </source>
</reference>
<feature type="transmembrane region" description="Helical" evidence="5">
    <location>
        <begin position="187"/>
        <end position="204"/>
    </location>
</feature>
<sequence length="235" mass="26632">MSLAKVPFLCSVIWGINRTMTPPTPPPLPRDRYEVAGNLFERYIIPYVGVLGNVFWTTGAIEAATILAGNFPDAPFASWILRVFLPVKGLPALQITTPFLIGWVMNLVGSLIRVHCYRKLDRAFTFELAVQKEQKLVTDGVYSIVRHPSYLGGLLAGLGWYVTQLTPGCWLHEFIGIMPNTPRGTTMFWVILIVPGLYGFFGRIRTEEEMLKKGFDKQWEDWAKRVPYKLVPGVW</sequence>